<comment type="caution">
    <text evidence="1">The sequence shown here is derived from an EMBL/GenBank/DDBJ whole genome shotgun (WGS) entry which is preliminary data.</text>
</comment>
<protein>
    <submittedName>
        <fullName evidence="1">Uncharacterized protein</fullName>
    </submittedName>
</protein>
<organism evidence="1 2">
    <name type="scientific">Brassica napus</name>
    <name type="common">Rape</name>
    <dbReference type="NCBI Taxonomy" id="3708"/>
    <lineage>
        <taxon>Eukaryota</taxon>
        <taxon>Viridiplantae</taxon>
        <taxon>Streptophyta</taxon>
        <taxon>Embryophyta</taxon>
        <taxon>Tracheophyta</taxon>
        <taxon>Spermatophyta</taxon>
        <taxon>Magnoliopsida</taxon>
        <taxon>eudicotyledons</taxon>
        <taxon>Gunneridae</taxon>
        <taxon>Pentapetalae</taxon>
        <taxon>rosids</taxon>
        <taxon>malvids</taxon>
        <taxon>Brassicales</taxon>
        <taxon>Brassicaceae</taxon>
        <taxon>Brassiceae</taxon>
        <taxon>Brassica</taxon>
    </lineage>
</organism>
<proteinExistence type="predicted"/>
<feature type="non-terminal residue" evidence="1">
    <location>
        <position position="1"/>
    </location>
</feature>
<reference evidence="1 2" key="1">
    <citation type="submission" date="2021-05" db="EMBL/GenBank/DDBJ databases">
        <title>Genome Assembly of Synthetic Allotetraploid Brassica napus Reveals Homoeologous Exchanges between Subgenomes.</title>
        <authorList>
            <person name="Davis J.T."/>
        </authorList>
    </citation>
    <scope>NUCLEOTIDE SEQUENCE [LARGE SCALE GENOMIC DNA]</scope>
    <source>
        <strain evidence="2">cv. Da-Ae</strain>
        <tissue evidence="1">Seedling</tissue>
    </source>
</reference>
<evidence type="ECO:0000313" key="1">
    <source>
        <dbReference type="EMBL" id="KAH0879971.1"/>
    </source>
</evidence>
<evidence type="ECO:0000313" key="2">
    <source>
        <dbReference type="Proteomes" id="UP000824890"/>
    </source>
</evidence>
<name>A0ABQ7ZIF0_BRANA</name>
<keyword evidence="2" id="KW-1185">Reference proteome</keyword>
<accession>A0ABQ7ZIF0</accession>
<dbReference type="EMBL" id="JAGKQM010000015">
    <property type="protein sequence ID" value="KAH0879971.1"/>
    <property type="molecule type" value="Genomic_DNA"/>
</dbReference>
<dbReference type="Proteomes" id="UP000824890">
    <property type="component" value="Unassembled WGS sequence"/>
</dbReference>
<sequence>EAARFDALLLYAKATLTQATVNVSTAEHIQASFQCTMVATLRLSDSPVSIRFNSGVSVTMMSVFDSHAVSFHKQLEGYKVDPRVVVPTCINLKLIGGRLFLNATPGTHFYFDKESESGEGSI</sequence>
<gene>
    <name evidence="1" type="ORF">HID58_067365</name>
</gene>